<dbReference type="EMBL" id="MU001937">
    <property type="protein sequence ID" value="KAF2793224.1"/>
    <property type="molecule type" value="Genomic_DNA"/>
</dbReference>
<name>A0A6A6XAP7_9PLEO</name>
<evidence type="ECO:0000313" key="3">
    <source>
        <dbReference type="Proteomes" id="UP000799757"/>
    </source>
</evidence>
<dbReference type="AlphaFoldDB" id="A0A6A6XAP7"/>
<accession>A0A6A6XAP7</accession>
<protein>
    <submittedName>
        <fullName evidence="2">Uncharacterized protein</fullName>
    </submittedName>
</protein>
<sequence length="123" mass="14291">MSIGRWDEVLLRGSKFLRPSRHVLHIHERDVGITISLCIIFVVSYFISIFSPTNPQARSEPAYAMYMHMYRVPNCMSMSAHSQTYKILHLPSIRLAAQRLKKDTHISTTRMILLTQTILHRNP</sequence>
<feature type="transmembrane region" description="Helical" evidence="1">
    <location>
        <begin position="31"/>
        <end position="50"/>
    </location>
</feature>
<organism evidence="2 3">
    <name type="scientific">Melanomma pulvis-pyrius CBS 109.77</name>
    <dbReference type="NCBI Taxonomy" id="1314802"/>
    <lineage>
        <taxon>Eukaryota</taxon>
        <taxon>Fungi</taxon>
        <taxon>Dikarya</taxon>
        <taxon>Ascomycota</taxon>
        <taxon>Pezizomycotina</taxon>
        <taxon>Dothideomycetes</taxon>
        <taxon>Pleosporomycetidae</taxon>
        <taxon>Pleosporales</taxon>
        <taxon>Melanommataceae</taxon>
        <taxon>Melanomma</taxon>
    </lineage>
</organism>
<reference evidence="2" key="1">
    <citation type="journal article" date="2020" name="Stud. Mycol.">
        <title>101 Dothideomycetes genomes: a test case for predicting lifestyles and emergence of pathogens.</title>
        <authorList>
            <person name="Haridas S."/>
            <person name="Albert R."/>
            <person name="Binder M."/>
            <person name="Bloem J."/>
            <person name="Labutti K."/>
            <person name="Salamov A."/>
            <person name="Andreopoulos B."/>
            <person name="Baker S."/>
            <person name="Barry K."/>
            <person name="Bills G."/>
            <person name="Bluhm B."/>
            <person name="Cannon C."/>
            <person name="Castanera R."/>
            <person name="Culley D."/>
            <person name="Daum C."/>
            <person name="Ezra D."/>
            <person name="Gonzalez J."/>
            <person name="Henrissat B."/>
            <person name="Kuo A."/>
            <person name="Liang C."/>
            <person name="Lipzen A."/>
            <person name="Lutzoni F."/>
            <person name="Magnuson J."/>
            <person name="Mondo S."/>
            <person name="Nolan M."/>
            <person name="Ohm R."/>
            <person name="Pangilinan J."/>
            <person name="Park H.-J."/>
            <person name="Ramirez L."/>
            <person name="Alfaro M."/>
            <person name="Sun H."/>
            <person name="Tritt A."/>
            <person name="Yoshinaga Y."/>
            <person name="Zwiers L.-H."/>
            <person name="Turgeon B."/>
            <person name="Goodwin S."/>
            <person name="Spatafora J."/>
            <person name="Crous P."/>
            <person name="Grigoriev I."/>
        </authorList>
    </citation>
    <scope>NUCLEOTIDE SEQUENCE</scope>
    <source>
        <strain evidence="2">CBS 109.77</strain>
    </source>
</reference>
<evidence type="ECO:0000313" key="2">
    <source>
        <dbReference type="EMBL" id="KAF2793224.1"/>
    </source>
</evidence>
<keyword evidence="3" id="KW-1185">Reference proteome</keyword>
<keyword evidence="1" id="KW-0472">Membrane</keyword>
<keyword evidence="1" id="KW-1133">Transmembrane helix</keyword>
<proteinExistence type="predicted"/>
<gene>
    <name evidence="2" type="ORF">K505DRAFT_44601</name>
</gene>
<dbReference type="Proteomes" id="UP000799757">
    <property type="component" value="Unassembled WGS sequence"/>
</dbReference>
<evidence type="ECO:0000256" key="1">
    <source>
        <dbReference type="SAM" id="Phobius"/>
    </source>
</evidence>
<keyword evidence="1" id="KW-0812">Transmembrane</keyword>